<dbReference type="HOGENOM" id="CLU_552778_0_0_2"/>
<dbReference type="AlphaFoldDB" id="A0A0E3NEC7"/>
<sequence length="593" mass="67857">MKSSSHLKTFFPALSMSSSLHVEGSKTLIDENIPKICENANQGILNLFSQNYTEINSIPKNVFIANLQGNKIYDKLYSAIYGTLKSEISLTASKALNYKTSRDSCLFPCSLFPVVDTILQSGVNGYTVNLTKSLETHRFCEAASIPLIHYREQQRQTESLYICGLIPMVKCTYQISMNIKTDDFQSFVELNSPGSKLIIQKVDNDNVILRSYFKDFSEEIRSKTIRIGNAAEKFDFEIKFDGYNKTNTICTNDGNFIVTPFYSTDRQRLPYIDFSNGYIKFTSFIAGKGTYLDVDLYSIGQTADRKFITAIGSNKILAFGLDGPHARDTTEQGIRYLNSKNNIGTIWFDIELLEQYSETDLEYLRSLVTNDSWDVGVHYSEELNRLPLEEAYKVIDEGYSYVYEKIGKKPTSWCSMRNKDTVAHAIYAYENLGMFWRNGDSGIHAERDIGNLDDTTWEWWEKASRAGMIHPVFTHELDKDPAIKYSISSSKFRSWVDNYNSNNVSIVSFYEYGQINRNTFDASFEKLRYTEHSVTFDAHTNGAIALVNVNIKAGKNTQIYDNTSEKFISYNIEQDNSVTFWVEDRHTYSVYVN</sequence>
<name>A0A0E3NEC7_METTE</name>
<evidence type="ECO:0000313" key="2">
    <source>
        <dbReference type="Proteomes" id="UP000056925"/>
    </source>
</evidence>
<dbReference type="KEGG" id="mthe:MSTHC_1981"/>
<dbReference type="Proteomes" id="UP000056925">
    <property type="component" value="Chromosome"/>
</dbReference>
<dbReference type="PATRIC" id="fig|1434121.4.peg.2415"/>
<protein>
    <submittedName>
        <fullName evidence="1">Uncharacterized protein</fullName>
    </submittedName>
</protein>
<dbReference type="EMBL" id="CP009502">
    <property type="protein sequence ID" value="AKB16299.1"/>
    <property type="molecule type" value="Genomic_DNA"/>
</dbReference>
<organism evidence="1 2">
    <name type="scientific">Methanosarcina thermophila CHTI-55</name>
    <dbReference type="NCBI Taxonomy" id="1434121"/>
    <lineage>
        <taxon>Archaea</taxon>
        <taxon>Methanobacteriati</taxon>
        <taxon>Methanobacteriota</taxon>
        <taxon>Stenosarchaea group</taxon>
        <taxon>Methanomicrobia</taxon>
        <taxon>Methanosarcinales</taxon>
        <taxon>Methanosarcinaceae</taxon>
        <taxon>Methanosarcina</taxon>
    </lineage>
</organism>
<accession>A0A0E3NEC7</accession>
<evidence type="ECO:0000313" key="1">
    <source>
        <dbReference type="EMBL" id="AKB16299.1"/>
    </source>
</evidence>
<proteinExistence type="predicted"/>
<reference evidence="1 2" key="1">
    <citation type="submission" date="2014-07" db="EMBL/GenBank/DDBJ databases">
        <title>Methanogenic archaea and the global carbon cycle.</title>
        <authorList>
            <person name="Henriksen J.R."/>
            <person name="Luke J."/>
            <person name="Reinhart S."/>
            <person name="Benedict M.N."/>
            <person name="Youngblut N.D."/>
            <person name="Metcalf M.E."/>
            <person name="Whitaker R.J."/>
            <person name="Metcalf W.W."/>
        </authorList>
    </citation>
    <scope>NUCLEOTIDE SEQUENCE [LARGE SCALE GENOMIC DNA]</scope>
    <source>
        <strain evidence="1 2">CHTI-55</strain>
    </source>
</reference>
<gene>
    <name evidence="1" type="ORF">MSTHC_1981</name>
</gene>